<dbReference type="Proteomes" id="UP001054945">
    <property type="component" value="Unassembled WGS sequence"/>
</dbReference>
<proteinExistence type="predicted"/>
<organism evidence="1 2">
    <name type="scientific">Caerostris extrusa</name>
    <name type="common">Bark spider</name>
    <name type="synonym">Caerostris bankana</name>
    <dbReference type="NCBI Taxonomy" id="172846"/>
    <lineage>
        <taxon>Eukaryota</taxon>
        <taxon>Metazoa</taxon>
        <taxon>Ecdysozoa</taxon>
        <taxon>Arthropoda</taxon>
        <taxon>Chelicerata</taxon>
        <taxon>Arachnida</taxon>
        <taxon>Araneae</taxon>
        <taxon>Araneomorphae</taxon>
        <taxon>Entelegynae</taxon>
        <taxon>Araneoidea</taxon>
        <taxon>Araneidae</taxon>
        <taxon>Caerostris</taxon>
    </lineage>
</organism>
<gene>
    <name evidence="1" type="ORF">CEXT_321251</name>
</gene>
<evidence type="ECO:0000313" key="2">
    <source>
        <dbReference type="Proteomes" id="UP001054945"/>
    </source>
</evidence>
<accession>A0AAV4PW64</accession>
<keyword evidence="2" id="KW-1185">Reference proteome</keyword>
<dbReference type="AlphaFoldDB" id="A0AAV4PW64"/>
<name>A0AAV4PW64_CAEEX</name>
<comment type="caution">
    <text evidence="1">The sequence shown here is derived from an EMBL/GenBank/DDBJ whole genome shotgun (WGS) entry which is preliminary data.</text>
</comment>
<evidence type="ECO:0000313" key="1">
    <source>
        <dbReference type="EMBL" id="GIY01327.1"/>
    </source>
</evidence>
<sequence length="103" mass="11668">MYDTSIDSKRDFNARQSAALGDVMDIWMGGSEYIDDIHYLEESDGTPSKSRKVDNNSLTRFLPSFTESNSFEVTKDIADFGPQRSDAINFLFPTSVPFSLWPE</sequence>
<reference evidence="1 2" key="1">
    <citation type="submission" date="2021-06" db="EMBL/GenBank/DDBJ databases">
        <title>Caerostris extrusa draft genome.</title>
        <authorList>
            <person name="Kono N."/>
            <person name="Arakawa K."/>
        </authorList>
    </citation>
    <scope>NUCLEOTIDE SEQUENCE [LARGE SCALE GENOMIC DNA]</scope>
</reference>
<protein>
    <submittedName>
        <fullName evidence="1">Uncharacterized protein</fullName>
    </submittedName>
</protein>
<dbReference type="EMBL" id="BPLR01005300">
    <property type="protein sequence ID" value="GIY01327.1"/>
    <property type="molecule type" value="Genomic_DNA"/>
</dbReference>